<dbReference type="SUPFAM" id="SSF55846">
    <property type="entry name" value="N-acetylmuramoyl-L-alanine amidase-like"/>
    <property type="match status" value="1"/>
</dbReference>
<dbReference type="KEGG" id="aser:Asera_09720"/>
<evidence type="ECO:0000256" key="5">
    <source>
        <dbReference type="SAM" id="SignalP"/>
    </source>
</evidence>
<dbReference type="GO" id="GO:0008745">
    <property type="term" value="F:N-acetylmuramoyl-L-alanine amidase activity"/>
    <property type="evidence" value="ECO:0007669"/>
    <property type="project" value="UniProtKB-EC"/>
</dbReference>
<dbReference type="InterPro" id="IPR036505">
    <property type="entry name" value="Amidase/PGRP_sf"/>
</dbReference>
<organism evidence="7 8">
    <name type="scientific">Actinocatenispora sera</name>
    <dbReference type="NCBI Taxonomy" id="390989"/>
    <lineage>
        <taxon>Bacteria</taxon>
        <taxon>Bacillati</taxon>
        <taxon>Actinomycetota</taxon>
        <taxon>Actinomycetes</taxon>
        <taxon>Micromonosporales</taxon>
        <taxon>Micromonosporaceae</taxon>
        <taxon>Actinocatenispora</taxon>
    </lineage>
</organism>
<dbReference type="GO" id="GO:0009254">
    <property type="term" value="P:peptidoglycan turnover"/>
    <property type="evidence" value="ECO:0007669"/>
    <property type="project" value="TreeGrafter"/>
</dbReference>
<evidence type="ECO:0000313" key="7">
    <source>
        <dbReference type="EMBL" id="BCJ26864.1"/>
    </source>
</evidence>
<protein>
    <recommendedName>
        <fullName evidence="2">N-acetylmuramoyl-L-alanine amidase</fullName>
        <ecNumber evidence="2">3.5.1.28</ecNumber>
    </recommendedName>
</protein>
<feature type="chain" id="PRO_5032965262" description="N-acetylmuramoyl-L-alanine amidase" evidence="5">
    <location>
        <begin position="28"/>
        <end position="647"/>
    </location>
</feature>
<dbReference type="CDD" id="cd06583">
    <property type="entry name" value="PGRP"/>
    <property type="match status" value="1"/>
</dbReference>
<evidence type="ECO:0000256" key="4">
    <source>
        <dbReference type="ARBA" id="ARBA00023316"/>
    </source>
</evidence>
<dbReference type="Proteomes" id="UP000680750">
    <property type="component" value="Chromosome"/>
</dbReference>
<evidence type="ECO:0000313" key="8">
    <source>
        <dbReference type="Proteomes" id="UP000680750"/>
    </source>
</evidence>
<comment type="catalytic activity">
    <reaction evidence="1">
        <text>Hydrolyzes the link between N-acetylmuramoyl residues and L-amino acid residues in certain cell-wall glycopeptides.</text>
        <dbReference type="EC" id="3.5.1.28"/>
    </reaction>
</comment>
<dbReference type="SMART" id="SM00644">
    <property type="entry name" value="Ami_2"/>
    <property type="match status" value="1"/>
</dbReference>
<dbReference type="Pfam" id="PF01510">
    <property type="entry name" value="Amidase_2"/>
    <property type="match status" value="1"/>
</dbReference>
<dbReference type="EC" id="3.5.1.28" evidence="2"/>
<accession>A0A810KV01</accession>
<dbReference type="Gene3D" id="3.40.80.10">
    <property type="entry name" value="Peptidoglycan recognition protein-like"/>
    <property type="match status" value="1"/>
</dbReference>
<evidence type="ECO:0000256" key="2">
    <source>
        <dbReference type="ARBA" id="ARBA00011901"/>
    </source>
</evidence>
<feature type="domain" description="N-acetylmuramoyl-L-alanine amidase" evidence="6">
    <location>
        <begin position="278"/>
        <end position="416"/>
    </location>
</feature>
<evidence type="ECO:0000259" key="6">
    <source>
        <dbReference type="SMART" id="SM00644"/>
    </source>
</evidence>
<dbReference type="GO" id="GO:0009253">
    <property type="term" value="P:peptidoglycan catabolic process"/>
    <property type="evidence" value="ECO:0007669"/>
    <property type="project" value="InterPro"/>
</dbReference>
<keyword evidence="4" id="KW-0961">Cell wall biogenesis/degradation</keyword>
<keyword evidence="8" id="KW-1185">Reference proteome</keyword>
<dbReference type="InterPro" id="IPR051206">
    <property type="entry name" value="NAMLAA_amidase_2"/>
</dbReference>
<dbReference type="InterPro" id="IPR002502">
    <property type="entry name" value="Amidase_domain"/>
</dbReference>
<dbReference type="GO" id="GO:0071555">
    <property type="term" value="P:cell wall organization"/>
    <property type="evidence" value="ECO:0007669"/>
    <property type="project" value="UniProtKB-KW"/>
</dbReference>
<proteinExistence type="predicted"/>
<reference evidence="7" key="1">
    <citation type="submission" date="2020-08" db="EMBL/GenBank/DDBJ databases">
        <title>Whole genome shotgun sequence of Actinocatenispora sera NBRC 101916.</title>
        <authorList>
            <person name="Komaki H."/>
            <person name="Tamura T."/>
        </authorList>
    </citation>
    <scope>NUCLEOTIDE SEQUENCE</scope>
    <source>
        <strain evidence="7">NBRC 101916</strain>
    </source>
</reference>
<evidence type="ECO:0000256" key="3">
    <source>
        <dbReference type="ARBA" id="ARBA00022801"/>
    </source>
</evidence>
<keyword evidence="5" id="KW-0732">Signal</keyword>
<dbReference type="FunFam" id="3.40.80.10:FF:000006">
    <property type="entry name" value="N-acetylmuramoyl-L-alanine amidase"/>
    <property type="match status" value="1"/>
</dbReference>
<dbReference type="Gene3D" id="1.10.530.10">
    <property type="match status" value="1"/>
</dbReference>
<gene>
    <name evidence="7" type="ORF">Asera_09720</name>
</gene>
<dbReference type="AlphaFoldDB" id="A0A810KV01"/>
<evidence type="ECO:0000256" key="1">
    <source>
        <dbReference type="ARBA" id="ARBA00001561"/>
    </source>
</evidence>
<dbReference type="RefSeq" id="WP_035298458.1">
    <property type="nucleotide sequence ID" value="NZ_AP023354.1"/>
</dbReference>
<keyword evidence="3" id="KW-0378">Hydrolase</keyword>
<dbReference type="PANTHER" id="PTHR30417">
    <property type="entry name" value="N-ACETYLMURAMOYL-L-ALANINE AMIDASE AMID"/>
    <property type="match status" value="1"/>
</dbReference>
<name>A0A810KV01_9ACTN</name>
<feature type="signal peptide" evidence="5">
    <location>
        <begin position="1"/>
        <end position="27"/>
    </location>
</feature>
<dbReference type="InterPro" id="IPR023346">
    <property type="entry name" value="Lysozyme-like_dom_sf"/>
</dbReference>
<dbReference type="PANTHER" id="PTHR30417:SF1">
    <property type="entry name" value="N-ACETYLMURAMOYL-L-ALANINE AMIDASE AMID"/>
    <property type="match status" value="1"/>
</dbReference>
<dbReference type="EMBL" id="AP023354">
    <property type="protein sequence ID" value="BCJ26864.1"/>
    <property type="molecule type" value="Genomic_DNA"/>
</dbReference>
<dbReference type="SUPFAM" id="SSF53955">
    <property type="entry name" value="Lysozyme-like"/>
    <property type="match status" value="1"/>
</dbReference>
<sequence length="647" mass="68142">MRRIVRVAAVAAAGVLGAGAMATGAGAQGSTVPASGPNQRQAEFAAAAHHSGVPADVLLAVSYQETRWEAHAGAPSTSGAYGPMALTDVAAATRGARATAPERNQRGDGVARPAAAITAGAAADGAAQHTARTAAALLGVDAATVRGDEATNIEAGAALLARYARDLGHGNLPSGVDGWYGAVAKYAQASTQQGAQSFADSVYGTIAAGAHATTADGQRISLTARKVTPKRAEAAGLGLPKPASSQRPECPRGLDCDFVPAAYQLDGDGSDPRNYGNYDLADRPEQVKIDTIVLHDTEETFGDTLDTFTNPASYVSAHYVVRSGDGHVTQMVPTKDVAWQAGNWYINAHSIGIEQEGFAIQGATWFTEPLYHSTARLVRYLAARFGVPLDRQHILGHDNVPGISAAGIPGMHWDPGPFWDWNHFLNLVGRPTIPMPGRHVVTINPRFAANEQQVRDCEQNTPVAKQASSFVWLRTGPSDDAPLFDDPGLDPAQTGGTDCAADWGDKASAGQQYVVAGRAGTWIAIWYDGAKVWFDGTRAVSPARAPVIRPKPGRDSIPTYGVAYPEKSAYPAEIPPASVTPLTYTIHSGQSYVYGGRAVTDYYYAKTIDDSIPGDHTDVPGHDRYLRIQLGHRIAFVNAADVVVVPA</sequence>